<dbReference type="Pfam" id="PF02772">
    <property type="entry name" value="S-AdoMet_synt_M"/>
    <property type="match status" value="1"/>
</dbReference>
<comment type="catalytic activity">
    <reaction evidence="10 11">
        <text>L-methionine + ATP + H2O = S-adenosyl-L-methionine + phosphate + diphosphate</text>
        <dbReference type="Rhea" id="RHEA:21080"/>
        <dbReference type="ChEBI" id="CHEBI:15377"/>
        <dbReference type="ChEBI" id="CHEBI:30616"/>
        <dbReference type="ChEBI" id="CHEBI:33019"/>
        <dbReference type="ChEBI" id="CHEBI:43474"/>
        <dbReference type="ChEBI" id="CHEBI:57844"/>
        <dbReference type="ChEBI" id="CHEBI:59789"/>
        <dbReference type="EC" id="2.5.1.6"/>
    </reaction>
</comment>
<dbReference type="InterPro" id="IPR022631">
    <property type="entry name" value="ADOMET_SYNTHASE_CS"/>
</dbReference>
<evidence type="ECO:0000259" key="14">
    <source>
        <dbReference type="Pfam" id="PF02772"/>
    </source>
</evidence>
<evidence type="ECO:0000256" key="5">
    <source>
        <dbReference type="ARBA" id="ARBA00022723"/>
    </source>
</evidence>
<dbReference type="Pfam" id="PF02773">
    <property type="entry name" value="S-AdoMet_synt_C"/>
    <property type="match status" value="1"/>
</dbReference>
<comment type="similarity">
    <text evidence="2 12">Belongs to the AdoMet synthase family.</text>
</comment>
<keyword evidence="5 11" id="KW-0479">Metal-binding</keyword>
<dbReference type="InterPro" id="IPR022629">
    <property type="entry name" value="S-AdoMet_synt_central"/>
</dbReference>
<evidence type="ECO:0000256" key="1">
    <source>
        <dbReference type="ARBA" id="ARBA00005224"/>
    </source>
</evidence>
<reference evidence="16" key="1">
    <citation type="submission" date="2021-10" db="EMBL/GenBank/DDBJ databases">
        <title>Tropical sea cucumber genome reveals ecological adaptation and Cuvierian tubules defense mechanism.</title>
        <authorList>
            <person name="Chen T."/>
        </authorList>
    </citation>
    <scope>NUCLEOTIDE SEQUENCE</scope>
    <source>
        <strain evidence="16">Nanhai2018</strain>
        <tissue evidence="16">Muscle</tissue>
    </source>
</reference>
<dbReference type="HAMAP" id="MF_00086">
    <property type="entry name" value="S_AdoMet_synth1"/>
    <property type="match status" value="1"/>
</dbReference>
<evidence type="ECO:0000259" key="13">
    <source>
        <dbReference type="Pfam" id="PF00438"/>
    </source>
</evidence>
<dbReference type="OrthoDB" id="5852090at2759"/>
<dbReference type="GO" id="GO:0005524">
    <property type="term" value="F:ATP binding"/>
    <property type="evidence" value="ECO:0007669"/>
    <property type="project" value="UniProtKB-KW"/>
</dbReference>
<dbReference type="Gene3D" id="3.30.300.10">
    <property type="match status" value="3"/>
</dbReference>
<evidence type="ECO:0000256" key="2">
    <source>
        <dbReference type="ARBA" id="ARBA00009685"/>
    </source>
</evidence>
<dbReference type="NCBIfam" id="TIGR01034">
    <property type="entry name" value="metK"/>
    <property type="match status" value="1"/>
</dbReference>
<keyword evidence="8 11" id="KW-0460">Magnesium</keyword>
<comment type="pathway">
    <text evidence="1 11">Amino-acid biosynthesis; S-adenosyl-L-methionine biosynthesis; S-adenosyl-L-methionine from L-methionine: step 1/1.</text>
</comment>
<dbReference type="FunFam" id="3.30.300.10:FF:000003">
    <property type="entry name" value="S-adenosylmethionine synthase"/>
    <property type="match status" value="1"/>
</dbReference>
<dbReference type="PANTHER" id="PTHR11964">
    <property type="entry name" value="S-ADENOSYLMETHIONINE SYNTHETASE"/>
    <property type="match status" value="1"/>
</dbReference>
<dbReference type="GO" id="GO:0004478">
    <property type="term" value="F:methionine adenosyltransferase activity"/>
    <property type="evidence" value="ECO:0007669"/>
    <property type="project" value="UniProtKB-EC"/>
</dbReference>
<evidence type="ECO:0000256" key="10">
    <source>
        <dbReference type="ARBA" id="ARBA00048344"/>
    </source>
</evidence>
<dbReference type="AlphaFoldDB" id="A0A9Q0YIA2"/>
<keyword evidence="3 11" id="KW-0554">One-carbon metabolism</keyword>
<evidence type="ECO:0000256" key="9">
    <source>
        <dbReference type="ARBA" id="ARBA00022958"/>
    </source>
</evidence>
<accession>A0A9Q0YIA2</accession>
<evidence type="ECO:0000313" key="17">
    <source>
        <dbReference type="Proteomes" id="UP001152320"/>
    </source>
</evidence>
<protein>
    <recommendedName>
        <fullName evidence="11">S-adenosylmethionine synthase</fullName>
        <ecNumber evidence="11">2.5.1.6</ecNumber>
    </recommendedName>
</protein>
<dbReference type="FunFam" id="3.30.300.10:FF:000004">
    <property type="entry name" value="S-adenosylmethionine synthase"/>
    <property type="match status" value="1"/>
</dbReference>
<keyword evidence="9 11" id="KW-0630">Potassium</keyword>
<dbReference type="FunFam" id="3.30.300.10:FF:000001">
    <property type="entry name" value="S-adenosylmethionine synthase"/>
    <property type="match status" value="1"/>
</dbReference>
<evidence type="ECO:0000256" key="8">
    <source>
        <dbReference type="ARBA" id="ARBA00022842"/>
    </source>
</evidence>
<dbReference type="EMBL" id="JAIZAY010000020">
    <property type="protein sequence ID" value="KAJ8022644.1"/>
    <property type="molecule type" value="Genomic_DNA"/>
</dbReference>
<dbReference type="Proteomes" id="UP001152320">
    <property type="component" value="Chromosome 20"/>
</dbReference>
<feature type="domain" description="S-adenosylmethionine synthetase central" evidence="14">
    <location>
        <begin position="128"/>
        <end position="248"/>
    </location>
</feature>
<keyword evidence="17" id="KW-1185">Reference proteome</keyword>
<dbReference type="GO" id="GO:0046872">
    <property type="term" value="F:metal ion binding"/>
    <property type="evidence" value="ECO:0007669"/>
    <property type="project" value="UniProtKB-KW"/>
</dbReference>
<keyword evidence="6 11" id="KW-0547">Nucleotide-binding</keyword>
<sequence>MSQNHVNGVNEDDEGTFLFTSESVGEGHPDKICDQVSDAVLDAYLEQDPHAKVACETASKTGMIMVFGEITSSGVVDYQQVVRQTIKEIGYDDSEKGFDYKTCNVLVAIEKQAQEIANTVHIDKADDDIGAGDQGLMFGYATDETESCMPLTVELAHGLTRRLAELRRSSEPRLRPDCKSQVTVEYRIDHGACIPVRVHTIVISTQHSPEISLKELQEVLREDVVKYVIPAKYLDDKTIMHLNPSGSFIVGGPQGDAGLTGRKIIVDTYGGWGAHGGGAFSGKDFSKVDRSAAYAARWVAKSLVKAGLARRVLVQVAYSIGIAEPLSITVFHYGTSDYTERQLLQIVKKNFDLRPGSIVKELGLRKPIYRQTAAYGHFGRKEFSWEQPKKLIL</sequence>
<comment type="cofactor">
    <cofactor evidence="11">
        <name>K(+)</name>
        <dbReference type="ChEBI" id="CHEBI:29103"/>
    </cofactor>
    <text evidence="11">Binds 1 potassium ion per subunit. The potassium ion interacts primarily with the substrate.</text>
</comment>
<organism evidence="16 17">
    <name type="scientific">Holothuria leucospilota</name>
    <name type="common">Black long sea cucumber</name>
    <name type="synonym">Mertensiothuria leucospilota</name>
    <dbReference type="NCBI Taxonomy" id="206669"/>
    <lineage>
        <taxon>Eukaryota</taxon>
        <taxon>Metazoa</taxon>
        <taxon>Echinodermata</taxon>
        <taxon>Eleutherozoa</taxon>
        <taxon>Echinozoa</taxon>
        <taxon>Holothuroidea</taxon>
        <taxon>Aspidochirotacea</taxon>
        <taxon>Aspidochirotida</taxon>
        <taxon>Holothuriidae</taxon>
        <taxon>Holothuria</taxon>
    </lineage>
</organism>
<dbReference type="SUPFAM" id="SSF55973">
    <property type="entry name" value="S-adenosylmethionine synthetase"/>
    <property type="match status" value="3"/>
</dbReference>
<dbReference type="InterPro" id="IPR022628">
    <property type="entry name" value="S-AdoMet_synt_N"/>
</dbReference>
<dbReference type="Pfam" id="PF00438">
    <property type="entry name" value="S-AdoMet_synt_N"/>
    <property type="match status" value="1"/>
</dbReference>
<name>A0A9Q0YIA2_HOLLE</name>
<feature type="domain" description="S-adenosylmethionine synthetase C-terminal" evidence="15">
    <location>
        <begin position="250"/>
        <end position="387"/>
    </location>
</feature>
<comment type="caution">
    <text evidence="16">The sequence shown here is derived from an EMBL/GenBank/DDBJ whole genome shotgun (WGS) entry which is preliminary data.</text>
</comment>
<dbReference type="PROSITE" id="PS00377">
    <property type="entry name" value="ADOMET_SYNTHASE_2"/>
    <property type="match status" value="1"/>
</dbReference>
<keyword evidence="7 11" id="KW-0067">ATP-binding</keyword>
<proteinExistence type="inferred from homology"/>
<dbReference type="InterPro" id="IPR022630">
    <property type="entry name" value="S-AdoMet_synt_C"/>
</dbReference>
<evidence type="ECO:0000256" key="6">
    <source>
        <dbReference type="ARBA" id="ARBA00022741"/>
    </source>
</evidence>
<evidence type="ECO:0000256" key="12">
    <source>
        <dbReference type="RuleBase" id="RU004462"/>
    </source>
</evidence>
<gene>
    <name evidence="16" type="ORF">HOLleu_37606</name>
</gene>
<evidence type="ECO:0000256" key="11">
    <source>
        <dbReference type="RuleBase" id="RU000541"/>
    </source>
</evidence>
<comment type="function">
    <text evidence="11">Catalyzes the formation of S-adenosylmethionine from methionine and ATP.</text>
</comment>
<dbReference type="GO" id="GO:0006730">
    <property type="term" value="P:one-carbon metabolic process"/>
    <property type="evidence" value="ECO:0007669"/>
    <property type="project" value="UniProtKB-KW"/>
</dbReference>
<dbReference type="CDD" id="cd18079">
    <property type="entry name" value="S-AdoMet_synt"/>
    <property type="match status" value="1"/>
</dbReference>
<evidence type="ECO:0000256" key="7">
    <source>
        <dbReference type="ARBA" id="ARBA00022840"/>
    </source>
</evidence>
<dbReference type="InterPro" id="IPR002133">
    <property type="entry name" value="S-AdoMet_synthetase"/>
</dbReference>
<feature type="domain" description="S-adenosylmethionine synthetase N-terminal" evidence="13">
    <location>
        <begin position="17"/>
        <end position="113"/>
    </location>
</feature>
<evidence type="ECO:0000259" key="15">
    <source>
        <dbReference type="Pfam" id="PF02773"/>
    </source>
</evidence>
<dbReference type="InterPro" id="IPR022636">
    <property type="entry name" value="S-AdoMet_synthetase_sfam"/>
</dbReference>
<dbReference type="PROSITE" id="PS00376">
    <property type="entry name" value="ADOMET_SYNTHASE_1"/>
    <property type="match status" value="1"/>
</dbReference>
<dbReference type="EC" id="2.5.1.6" evidence="11"/>
<dbReference type="GO" id="GO:0006556">
    <property type="term" value="P:S-adenosylmethionine biosynthetic process"/>
    <property type="evidence" value="ECO:0007669"/>
    <property type="project" value="InterPro"/>
</dbReference>
<keyword evidence="4 11" id="KW-0808">Transferase</keyword>
<evidence type="ECO:0000256" key="3">
    <source>
        <dbReference type="ARBA" id="ARBA00022563"/>
    </source>
</evidence>
<evidence type="ECO:0000256" key="4">
    <source>
        <dbReference type="ARBA" id="ARBA00022679"/>
    </source>
</evidence>
<evidence type="ECO:0000313" key="16">
    <source>
        <dbReference type="EMBL" id="KAJ8022644.1"/>
    </source>
</evidence>
<comment type="cofactor">
    <cofactor evidence="11">
        <name>Mg(2+)</name>
        <dbReference type="ChEBI" id="CHEBI:18420"/>
    </cofactor>
    <text evidence="11">Binds 2 magnesium ions per subunit. The magnesium ions interact primarily with the substrate.</text>
</comment>
<dbReference type="PIRSF" id="PIRSF000497">
    <property type="entry name" value="MAT"/>
    <property type="match status" value="1"/>
</dbReference>